<organism evidence="6 7">
    <name type="scientific">Brassica rapa subsp. trilocularis</name>
    <dbReference type="NCBI Taxonomy" id="1813537"/>
    <lineage>
        <taxon>Eukaryota</taxon>
        <taxon>Viridiplantae</taxon>
        <taxon>Streptophyta</taxon>
        <taxon>Embryophyta</taxon>
        <taxon>Tracheophyta</taxon>
        <taxon>Spermatophyta</taxon>
        <taxon>Magnoliopsida</taxon>
        <taxon>eudicotyledons</taxon>
        <taxon>Gunneridae</taxon>
        <taxon>Pentapetalae</taxon>
        <taxon>rosids</taxon>
        <taxon>malvids</taxon>
        <taxon>Brassicales</taxon>
        <taxon>Brassicaceae</taxon>
        <taxon>Brassiceae</taxon>
        <taxon>Brassica</taxon>
    </lineage>
</organism>
<evidence type="ECO:0000256" key="3">
    <source>
        <dbReference type="ARBA" id="ARBA00022840"/>
    </source>
</evidence>
<dbReference type="Proteomes" id="UP000823674">
    <property type="component" value="Chromosome A02"/>
</dbReference>
<proteinExistence type="inferred from homology"/>
<feature type="domain" description="Spastin/Vps4 C-terminal" evidence="5">
    <location>
        <begin position="33"/>
        <end position="66"/>
    </location>
</feature>
<keyword evidence="2" id="KW-0547">Nucleotide-binding</keyword>
<protein>
    <recommendedName>
        <fullName evidence="5">Spastin/Vps4 C-terminal domain-containing protein</fullName>
    </recommendedName>
</protein>
<evidence type="ECO:0000259" key="5">
    <source>
        <dbReference type="Pfam" id="PF09336"/>
    </source>
</evidence>
<comment type="similarity">
    <text evidence="1">Belongs to the AAA ATPase family.</text>
</comment>
<evidence type="ECO:0000313" key="6">
    <source>
        <dbReference type="EMBL" id="KAG5411771.1"/>
    </source>
</evidence>
<evidence type="ECO:0000256" key="1">
    <source>
        <dbReference type="ARBA" id="ARBA00006914"/>
    </source>
</evidence>
<gene>
    <name evidence="6" type="primary">A02g511580.1_BraROA</name>
    <name evidence="6" type="ORF">IGI04_008090</name>
</gene>
<feature type="transmembrane region" description="Helical" evidence="4">
    <location>
        <begin position="95"/>
        <end position="115"/>
    </location>
</feature>
<keyword evidence="7" id="KW-1185">Reference proteome</keyword>
<keyword evidence="3" id="KW-0067">ATP-binding</keyword>
<dbReference type="InterPro" id="IPR050304">
    <property type="entry name" value="MT-severing_AAA_ATPase"/>
</dbReference>
<keyword evidence="4" id="KW-0812">Transmembrane</keyword>
<evidence type="ECO:0000256" key="4">
    <source>
        <dbReference type="SAM" id="Phobius"/>
    </source>
</evidence>
<keyword evidence="4" id="KW-1133">Transmembrane helix</keyword>
<accession>A0ABQ7NNP3</accession>
<sequence>MKNLVKDATMCPLREALKRGIEISNLTKDDMRIVTLQDFKDTLQEVRPSVSQNELGIYDNWNNQFGTGVETLRRSMISGAGDAFSRRRWPPLTTLLLSTVISLSIAHFVPLLIRVRNVMLSGGKDSQQIFYRRQAPGILVFFTVLTASRRSWWVVSPKSNREDSLATATLRLSETSSGDLPSPQTCLDLEHVHVVGSAFQLLLEYRSVDGIHFPLMGFHYSYRPDLVPCTCVCALTLRPDWDSRSSTTISMPLTSCGGGCLSYCGEERALPPTYTQSKTFTVIVPFISQLELVLADPKNLLVLSVSHPSVALSWNLFVSTILKPRTLDVFVVSLDGLSLTRVGSSVNSPAPLSTIYANPAIDVGGTPLRRPDLFLISLRRQASSSDIPFPHSIIHAWPPPPFRQFKLGLKRSPEDPCHQPPQTYLLLQRFVNLASDVGGNPLRRPVLNHLFMKMVSDVGGNPLRHPALSHQKLVRSVFRCTTLTSSSVVERTSLPCLPSMIGENFSVSFPSFSCSLLTGLLPCGAVRTGPEGAIETTSVFLVGEDCLSTSLVTISQLSDFVVEALSTHSNLVLNSLSTSYEDLSCLFLIVIVVHELSTRGCLILSWLCSICI</sequence>
<dbReference type="PANTHER" id="PTHR23074:SF17">
    <property type="entry name" value="FIDGETIN-LIKE PROTEIN 1"/>
    <property type="match status" value="1"/>
</dbReference>
<evidence type="ECO:0000256" key="2">
    <source>
        <dbReference type="ARBA" id="ARBA00022741"/>
    </source>
</evidence>
<dbReference type="Gene3D" id="1.10.8.60">
    <property type="match status" value="1"/>
</dbReference>
<dbReference type="PANTHER" id="PTHR23074">
    <property type="entry name" value="AAA DOMAIN-CONTAINING"/>
    <property type="match status" value="1"/>
</dbReference>
<name>A0ABQ7NNP3_BRACM</name>
<dbReference type="InterPro" id="IPR015415">
    <property type="entry name" value="Spast_Vps4_C"/>
</dbReference>
<dbReference type="Pfam" id="PF09336">
    <property type="entry name" value="Vps4_C"/>
    <property type="match status" value="1"/>
</dbReference>
<dbReference type="EMBL" id="JADBGQ010000002">
    <property type="protein sequence ID" value="KAG5411771.1"/>
    <property type="molecule type" value="Genomic_DNA"/>
</dbReference>
<comment type="caution">
    <text evidence="6">The sequence shown here is derived from an EMBL/GenBank/DDBJ whole genome shotgun (WGS) entry which is preliminary data.</text>
</comment>
<evidence type="ECO:0000313" key="7">
    <source>
        <dbReference type="Proteomes" id="UP000823674"/>
    </source>
</evidence>
<reference evidence="6 7" key="1">
    <citation type="submission" date="2021-03" db="EMBL/GenBank/DDBJ databases">
        <authorList>
            <person name="King G.J."/>
            <person name="Bancroft I."/>
            <person name="Baten A."/>
            <person name="Bloomfield J."/>
            <person name="Borpatragohain P."/>
            <person name="He Z."/>
            <person name="Irish N."/>
            <person name="Irwin J."/>
            <person name="Liu K."/>
            <person name="Mauleon R.P."/>
            <person name="Moore J."/>
            <person name="Morris R."/>
            <person name="Ostergaard L."/>
            <person name="Wang B."/>
            <person name="Wells R."/>
        </authorList>
    </citation>
    <scope>NUCLEOTIDE SEQUENCE [LARGE SCALE GENOMIC DNA]</scope>
    <source>
        <strain evidence="6">R-o-18</strain>
        <tissue evidence="6">Leaf</tissue>
    </source>
</reference>
<keyword evidence="4" id="KW-0472">Membrane</keyword>